<keyword evidence="2" id="KW-1185">Reference proteome</keyword>
<dbReference type="Proteomes" id="UP000030645">
    <property type="component" value="Unassembled WGS sequence"/>
</dbReference>
<organism evidence="1 2">
    <name type="scientific">Morus notabilis</name>
    <dbReference type="NCBI Taxonomy" id="981085"/>
    <lineage>
        <taxon>Eukaryota</taxon>
        <taxon>Viridiplantae</taxon>
        <taxon>Streptophyta</taxon>
        <taxon>Embryophyta</taxon>
        <taxon>Tracheophyta</taxon>
        <taxon>Spermatophyta</taxon>
        <taxon>Magnoliopsida</taxon>
        <taxon>eudicotyledons</taxon>
        <taxon>Gunneridae</taxon>
        <taxon>Pentapetalae</taxon>
        <taxon>rosids</taxon>
        <taxon>fabids</taxon>
        <taxon>Rosales</taxon>
        <taxon>Moraceae</taxon>
        <taxon>Moreae</taxon>
        <taxon>Morus</taxon>
    </lineage>
</organism>
<reference evidence="2" key="1">
    <citation type="submission" date="2013-01" db="EMBL/GenBank/DDBJ databases">
        <title>Draft Genome Sequence of a Mulberry Tree, Morus notabilis C.K. Schneid.</title>
        <authorList>
            <person name="He N."/>
            <person name="Zhao S."/>
        </authorList>
    </citation>
    <scope>NUCLEOTIDE SEQUENCE</scope>
</reference>
<gene>
    <name evidence="1" type="ORF">L484_020195</name>
</gene>
<dbReference type="EMBL" id="KE343861">
    <property type="protein sequence ID" value="EXB44383.1"/>
    <property type="molecule type" value="Genomic_DNA"/>
</dbReference>
<name>W9QN64_9ROSA</name>
<proteinExistence type="predicted"/>
<evidence type="ECO:0000313" key="2">
    <source>
        <dbReference type="Proteomes" id="UP000030645"/>
    </source>
</evidence>
<evidence type="ECO:0000313" key="1">
    <source>
        <dbReference type="EMBL" id="EXB44383.1"/>
    </source>
</evidence>
<accession>W9QN64</accession>
<dbReference type="AlphaFoldDB" id="W9QN64"/>
<protein>
    <submittedName>
        <fullName evidence="1">Uncharacterized protein</fullName>
    </submittedName>
</protein>
<sequence length="148" mass="16798">MYFCFIHPYFPLNTQMALPSDRAPSSRANPYELPAFLLSLKVHLEYYSQKVAELETQTAYAFRCILEIQVYVEAKISQLESKLASSKAELSVAYIEIQCWRDLYYNLRENVVDVPIYTQPSASFGGLRSSNCRGCRGALRGCNNGVYG</sequence>